<reference evidence="5" key="1">
    <citation type="submission" date="2020-05" db="EMBL/GenBank/DDBJ databases">
        <title>Frigoriglobus tundricola gen. nov., sp. nov., a psychrotolerant cellulolytic planctomycete of the family Gemmataceae with two divergent copies of 16S rRNA gene.</title>
        <authorList>
            <person name="Kulichevskaya I.S."/>
            <person name="Ivanova A.A."/>
            <person name="Naumoff D.G."/>
            <person name="Beletsky A.V."/>
            <person name="Rijpstra W.I.C."/>
            <person name="Sinninghe Damste J.S."/>
            <person name="Mardanov A.V."/>
            <person name="Ravin N.V."/>
            <person name="Dedysh S.N."/>
        </authorList>
    </citation>
    <scope>NUCLEOTIDE SEQUENCE [LARGE SCALE GENOMIC DNA]</scope>
    <source>
        <strain evidence="5">PL17</strain>
    </source>
</reference>
<dbReference type="Gene3D" id="3.40.50.1820">
    <property type="entry name" value="alpha/beta hydrolase"/>
    <property type="match status" value="1"/>
</dbReference>
<keyword evidence="2" id="KW-0378">Hydrolase</keyword>
<evidence type="ECO:0000256" key="1">
    <source>
        <dbReference type="ARBA" id="ARBA00022729"/>
    </source>
</evidence>
<evidence type="ECO:0000313" key="5">
    <source>
        <dbReference type="Proteomes" id="UP000503447"/>
    </source>
</evidence>
<dbReference type="InterPro" id="IPR050955">
    <property type="entry name" value="Plant_Biomass_Hydrol_Est"/>
</dbReference>
<accession>A0A6M5YPU8</accession>
<evidence type="ECO:0000313" key="4">
    <source>
        <dbReference type="EMBL" id="QJW95323.1"/>
    </source>
</evidence>
<dbReference type="KEGG" id="ftj:FTUN_2870"/>
<protein>
    <recommendedName>
        <fullName evidence="6">AB hydrolase-1 domain-containing protein</fullName>
    </recommendedName>
</protein>
<keyword evidence="5" id="KW-1185">Reference proteome</keyword>
<dbReference type="PANTHER" id="PTHR43037:SF5">
    <property type="entry name" value="FERULOYL ESTERASE"/>
    <property type="match status" value="1"/>
</dbReference>
<proteinExistence type="predicted"/>
<evidence type="ECO:0000256" key="2">
    <source>
        <dbReference type="ARBA" id="ARBA00022801"/>
    </source>
</evidence>
<dbReference type="RefSeq" id="WP_171471127.1">
    <property type="nucleotide sequence ID" value="NZ_CP053452.2"/>
</dbReference>
<dbReference type="Proteomes" id="UP000503447">
    <property type="component" value="Chromosome"/>
</dbReference>
<feature type="signal peptide" evidence="3">
    <location>
        <begin position="1"/>
        <end position="19"/>
    </location>
</feature>
<sequence>MRGLLAATVGLLLAGTGFAQPRPDPADLPAMRYELGQRLKRFEAAWEKHDGAAGRKRALVSIEPLTRQFFSFQFGEAGRGLDRATLALATEDEPGTSRQWATSLYAVPERRVVDGTARDLSVTIKPLYPVKGDVPKGLEVQLWFTDKQVISAKPDKFPFTMTVPLPPLGEFKGLDRKLYFLAEAGREVRHTGAGVTQIADLKPRLAALKKTVAAWERIDSIEKATARDRAELVADLASGTVPETDLPAADLLANAEVMLDGKPFFTAAKPGQFWMSVPTGANTATATRVFVPRGLDASRPVPVVVALHGAGGSENLFFEGYGAGHIVTECRKRGWLLVAPRSGLMFNSGPPVLEVLAELAKRYPIDLNRVFVVGHSMGAAQTVALVQKHPGKFAAVAALGGGGGVRDAAAFATVPLFIGVGEKDGVALTGARGLNKALAGAKSLTYKEYPNIEHMVIVREALPDVFAMFDRAGK</sequence>
<evidence type="ECO:0000256" key="3">
    <source>
        <dbReference type="SAM" id="SignalP"/>
    </source>
</evidence>
<dbReference type="GO" id="GO:0016787">
    <property type="term" value="F:hydrolase activity"/>
    <property type="evidence" value="ECO:0007669"/>
    <property type="project" value="UniProtKB-KW"/>
</dbReference>
<dbReference type="SUPFAM" id="SSF53474">
    <property type="entry name" value="alpha/beta-Hydrolases"/>
    <property type="match status" value="1"/>
</dbReference>
<gene>
    <name evidence="4" type="ORF">FTUN_2870</name>
</gene>
<dbReference type="PANTHER" id="PTHR43037">
    <property type="entry name" value="UNNAMED PRODUCT-RELATED"/>
    <property type="match status" value="1"/>
</dbReference>
<name>A0A6M5YPU8_9BACT</name>
<evidence type="ECO:0008006" key="6">
    <source>
        <dbReference type="Google" id="ProtNLM"/>
    </source>
</evidence>
<dbReference type="AlphaFoldDB" id="A0A6M5YPU8"/>
<feature type="chain" id="PRO_5026852237" description="AB hydrolase-1 domain-containing protein" evidence="3">
    <location>
        <begin position="20"/>
        <end position="474"/>
    </location>
</feature>
<dbReference type="EMBL" id="CP053452">
    <property type="protein sequence ID" value="QJW95323.1"/>
    <property type="molecule type" value="Genomic_DNA"/>
</dbReference>
<dbReference type="InterPro" id="IPR029058">
    <property type="entry name" value="AB_hydrolase_fold"/>
</dbReference>
<organism evidence="4 5">
    <name type="scientific">Frigoriglobus tundricola</name>
    <dbReference type="NCBI Taxonomy" id="2774151"/>
    <lineage>
        <taxon>Bacteria</taxon>
        <taxon>Pseudomonadati</taxon>
        <taxon>Planctomycetota</taxon>
        <taxon>Planctomycetia</taxon>
        <taxon>Gemmatales</taxon>
        <taxon>Gemmataceae</taxon>
        <taxon>Frigoriglobus</taxon>
    </lineage>
</organism>
<keyword evidence="1 3" id="KW-0732">Signal</keyword>